<evidence type="ECO:0000256" key="1">
    <source>
        <dbReference type="ARBA" id="ARBA00023054"/>
    </source>
</evidence>
<feature type="compositionally biased region" description="Polar residues" evidence="2">
    <location>
        <begin position="277"/>
        <end position="288"/>
    </location>
</feature>
<organism evidence="3">
    <name type="scientific">Fopius arisanus</name>
    <dbReference type="NCBI Taxonomy" id="64838"/>
    <lineage>
        <taxon>Eukaryota</taxon>
        <taxon>Metazoa</taxon>
        <taxon>Ecdysozoa</taxon>
        <taxon>Arthropoda</taxon>
        <taxon>Hexapoda</taxon>
        <taxon>Insecta</taxon>
        <taxon>Pterygota</taxon>
        <taxon>Neoptera</taxon>
        <taxon>Endopterygota</taxon>
        <taxon>Hymenoptera</taxon>
        <taxon>Apocrita</taxon>
        <taxon>Ichneumonoidea</taxon>
        <taxon>Braconidae</taxon>
        <taxon>Opiinae</taxon>
        <taxon>Fopius</taxon>
    </lineage>
</organism>
<feature type="region of interest" description="Disordered" evidence="2">
    <location>
        <begin position="256"/>
        <end position="313"/>
    </location>
</feature>
<reference evidence="3" key="1">
    <citation type="submission" date="2015-01" db="EMBL/GenBank/DDBJ databases">
        <title>Transcriptome Assembly of Fopius arisanus.</title>
        <authorList>
            <person name="Geib S."/>
        </authorList>
    </citation>
    <scope>NUCLEOTIDE SEQUENCE</scope>
</reference>
<sequence length="454" mass="53555">MSQAEKKKFIRTLIKLKQQEEFLAKSVETFEMGMKVEANVIEDFSQTRKQSSIDRTSMTDAIYRLGSIIYNDFQTAKLMVGQVYEGNKIDPEELKSKLLCLSKKVKEFNSTSQLEILLDEQKELEEALLDFRMNIRQYEKPYSGMETPLSRRIPRNTKRLETIDYDEIADFDSLVVKTGHTQDWKQQDHLFFLKIRKKAQNVPAMVVAIRNKCPDLTAEEIINHEAWYKIYVDLREKQRNTVKEWRKNKELEKREKTRLLKNYNESSDKKSHHEANVNDSKINESSTSSDEKRKLISKLKTEKENSRLKNQSEDIRSWNERQFLQRNMEIKAALDEYTNKRMQGKLGGEQSKNKNDKIVKNPAMRKSFRERDSNYLSKRKIFNLKNEKDDKVEINMATARSRSNSTLLKPTKIWEERCRQKLTPGVIPKAVCYIKNLPRLSTCNWKNQESIISL</sequence>
<feature type="region of interest" description="Disordered" evidence="2">
    <location>
        <begin position="342"/>
        <end position="366"/>
    </location>
</feature>
<proteinExistence type="predicted"/>
<accession>A0A0C9R9I3</accession>
<evidence type="ECO:0000256" key="2">
    <source>
        <dbReference type="SAM" id="MobiDB-lite"/>
    </source>
</evidence>
<dbReference type="PANTHER" id="PTHR21549">
    <property type="entry name" value="MUTATED IN BLADDER CANCER 1"/>
    <property type="match status" value="1"/>
</dbReference>
<gene>
    <name evidence="3" type="primary">CCDC112</name>
    <name evidence="3" type="ORF">g.67484</name>
</gene>
<evidence type="ECO:0000313" key="3">
    <source>
        <dbReference type="EMBL" id="JAG82841.1"/>
    </source>
</evidence>
<protein>
    <submittedName>
        <fullName evidence="3">CCDC112 protein</fullName>
    </submittedName>
</protein>
<name>A0A0C9R9I3_9HYME</name>
<dbReference type="InterPro" id="IPR039902">
    <property type="entry name" value="CCDC148/CCDC112"/>
</dbReference>
<dbReference type="PANTHER" id="PTHR21549:SF0">
    <property type="entry name" value="COILED-COIL DOMAIN-CONTAINING PROTEIN 112"/>
    <property type="match status" value="1"/>
</dbReference>
<dbReference type="EMBL" id="GBYB01013074">
    <property type="protein sequence ID" value="JAG82841.1"/>
    <property type="molecule type" value="Transcribed_RNA"/>
</dbReference>
<dbReference type="AlphaFoldDB" id="A0A0C9R9I3"/>
<feature type="compositionally biased region" description="Basic and acidic residues" evidence="2">
    <location>
        <begin position="266"/>
        <end position="276"/>
    </location>
</feature>
<feature type="compositionally biased region" description="Basic and acidic residues" evidence="2">
    <location>
        <begin position="289"/>
        <end position="313"/>
    </location>
</feature>
<keyword evidence="1" id="KW-0175">Coiled coil</keyword>